<dbReference type="STRING" id="1073089.A0A1L9RHC1"/>
<dbReference type="Proteomes" id="UP000184383">
    <property type="component" value="Unassembled WGS sequence"/>
</dbReference>
<keyword evidence="5" id="KW-1185">Reference proteome</keyword>
<dbReference type="EMBL" id="KV878213">
    <property type="protein sequence ID" value="OJJ34331.1"/>
    <property type="molecule type" value="Genomic_DNA"/>
</dbReference>
<dbReference type="VEuPathDB" id="FungiDB:ASPWEDRAFT_52578"/>
<dbReference type="PANTHER" id="PTHR42091:SF1">
    <property type="entry name" value="CONSERVED GLYCINE-RICH PROTEIN (AFU_ORTHOLOGUE AFUA_7G02440)"/>
    <property type="match status" value="1"/>
</dbReference>
<evidence type="ECO:0000259" key="3">
    <source>
        <dbReference type="Pfam" id="PF24866"/>
    </source>
</evidence>
<dbReference type="AlphaFoldDB" id="A0A1L9RHC1"/>
<evidence type="ECO:0000256" key="1">
    <source>
        <dbReference type="SAM" id="MobiDB-lite"/>
    </source>
</evidence>
<keyword evidence="2" id="KW-0732">Signal</keyword>
<protein>
    <recommendedName>
        <fullName evidence="3">DUF7732 domain-containing protein</fullName>
    </recommendedName>
</protein>
<proteinExistence type="predicted"/>
<dbReference type="OrthoDB" id="5425547at2759"/>
<accession>A0A1L9RHC1</accession>
<feature type="compositionally biased region" description="Low complexity" evidence="1">
    <location>
        <begin position="85"/>
        <end position="100"/>
    </location>
</feature>
<evidence type="ECO:0000313" key="4">
    <source>
        <dbReference type="EMBL" id="OJJ34331.1"/>
    </source>
</evidence>
<evidence type="ECO:0000256" key="2">
    <source>
        <dbReference type="SAM" id="SignalP"/>
    </source>
</evidence>
<reference evidence="5" key="1">
    <citation type="journal article" date="2017" name="Genome Biol.">
        <title>Comparative genomics reveals high biological diversity and specific adaptations in the industrially and medically important fungal genus Aspergillus.</title>
        <authorList>
            <person name="de Vries R.P."/>
            <person name="Riley R."/>
            <person name="Wiebenga A."/>
            <person name="Aguilar-Osorio G."/>
            <person name="Amillis S."/>
            <person name="Uchima C.A."/>
            <person name="Anderluh G."/>
            <person name="Asadollahi M."/>
            <person name="Askin M."/>
            <person name="Barry K."/>
            <person name="Battaglia E."/>
            <person name="Bayram O."/>
            <person name="Benocci T."/>
            <person name="Braus-Stromeyer S.A."/>
            <person name="Caldana C."/>
            <person name="Canovas D."/>
            <person name="Cerqueira G.C."/>
            <person name="Chen F."/>
            <person name="Chen W."/>
            <person name="Choi C."/>
            <person name="Clum A."/>
            <person name="Dos Santos R.A."/>
            <person name="Damasio A.R."/>
            <person name="Diallinas G."/>
            <person name="Emri T."/>
            <person name="Fekete E."/>
            <person name="Flipphi M."/>
            <person name="Freyberg S."/>
            <person name="Gallo A."/>
            <person name="Gournas C."/>
            <person name="Habgood R."/>
            <person name="Hainaut M."/>
            <person name="Harispe M.L."/>
            <person name="Henrissat B."/>
            <person name="Hilden K.S."/>
            <person name="Hope R."/>
            <person name="Hossain A."/>
            <person name="Karabika E."/>
            <person name="Karaffa L."/>
            <person name="Karanyi Z."/>
            <person name="Krasevec N."/>
            <person name="Kuo A."/>
            <person name="Kusch H."/>
            <person name="LaButti K."/>
            <person name="Lagendijk E.L."/>
            <person name="Lapidus A."/>
            <person name="Levasseur A."/>
            <person name="Lindquist E."/>
            <person name="Lipzen A."/>
            <person name="Logrieco A.F."/>
            <person name="MacCabe A."/>
            <person name="Maekelae M.R."/>
            <person name="Malavazi I."/>
            <person name="Melin P."/>
            <person name="Meyer V."/>
            <person name="Mielnichuk N."/>
            <person name="Miskei M."/>
            <person name="Molnar A.P."/>
            <person name="Mule G."/>
            <person name="Ngan C.Y."/>
            <person name="Orejas M."/>
            <person name="Orosz E."/>
            <person name="Ouedraogo J.P."/>
            <person name="Overkamp K.M."/>
            <person name="Park H.-S."/>
            <person name="Perrone G."/>
            <person name="Piumi F."/>
            <person name="Punt P.J."/>
            <person name="Ram A.F."/>
            <person name="Ramon A."/>
            <person name="Rauscher S."/>
            <person name="Record E."/>
            <person name="Riano-Pachon D.M."/>
            <person name="Robert V."/>
            <person name="Roehrig J."/>
            <person name="Ruller R."/>
            <person name="Salamov A."/>
            <person name="Salih N.S."/>
            <person name="Samson R.A."/>
            <person name="Sandor E."/>
            <person name="Sanguinetti M."/>
            <person name="Schuetze T."/>
            <person name="Sepcic K."/>
            <person name="Shelest E."/>
            <person name="Sherlock G."/>
            <person name="Sophianopoulou V."/>
            <person name="Squina F.M."/>
            <person name="Sun H."/>
            <person name="Susca A."/>
            <person name="Todd R.B."/>
            <person name="Tsang A."/>
            <person name="Unkles S.E."/>
            <person name="van de Wiele N."/>
            <person name="van Rossen-Uffink D."/>
            <person name="Oliveira J.V."/>
            <person name="Vesth T.C."/>
            <person name="Visser J."/>
            <person name="Yu J.-H."/>
            <person name="Zhou M."/>
            <person name="Andersen M.R."/>
            <person name="Archer D.B."/>
            <person name="Baker S.E."/>
            <person name="Benoit I."/>
            <person name="Brakhage A.A."/>
            <person name="Braus G.H."/>
            <person name="Fischer R."/>
            <person name="Frisvad J.C."/>
            <person name="Goldman G.H."/>
            <person name="Houbraken J."/>
            <person name="Oakley B."/>
            <person name="Pocsi I."/>
            <person name="Scazzocchio C."/>
            <person name="Seiboth B."/>
            <person name="vanKuyk P.A."/>
            <person name="Wortman J."/>
            <person name="Dyer P.S."/>
            <person name="Grigoriev I.V."/>
        </authorList>
    </citation>
    <scope>NUCLEOTIDE SEQUENCE [LARGE SCALE GENOMIC DNA]</scope>
    <source>
        <strain evidence="5">DTO 134E9</strain>
    </source>
</reference>
<dbReference type="RefSeq" id="XP_040688007.1">
    <property type="nucleotide sequence ID" value="XM_040837769.1"/>
</dbReference>
<dbReference type="PANTHER" id="PTHR42091">
    <property type="entry name" value="CONSERVED GLYCINE-RICH PROTEIN (AFU_ORTHOLOGUE AFUA_7G02440)"/>
    <property type="match status" value="1"/>
</dbReference>
<organism evidence="4 5">
    <name type="scientific">Aspergillus wentii DTO 134E9</name>
    <dbReference type="NCBI Taxonomy" id="1073089"/>
    <lineage>
        <taxon>Eukaryota</taxon>
        <taxon>Fungi</taxon>
        <taxon>Dikarya</taxon>
        <taxon>Ascomycota</taxon>
        <taxon>Pezizomycotina</taxon>
        <taxon>Eurotiomycetes</taxon>
        <taxon>Eurotiomycetidae</taxon>
        <taxon>Eurotiales</taxon>
        <taxon>Aspergillaceae</taxon>
        <taxon>Aspergillus</taxon>
        <taxon>Aspergillus subgen. Cremei</taxon>
    </lineage>
</organism>
<sequence>MKITFAAALLLLSTTVTPRAVPQSDLVVRDVSQIPDALEIPGLEKRRGGGGGGGKGGSGSGGSSGGRTGSGGSSSGSGSTGGRTGSSSSGRTGSSSNVGGSTRGGSGPSPAYGGGSYYAGGAASPYRSGAKSPLGVSPYLLPAAGLALLPGVWLYGAYAYPYHHNYHYVNQTNNHSESLPVVCVCQEYSECGCDNNSNSTYFESLFNGTEPRNTSVARVVIDNGTEKIYINGTLPNGTTVEDSSASSAPSVKMAPVSGYWIMVAVVSSMVWAL</sequence>
<dbReference type="Pfam" id="PF24866">
    <property type="entry name" value="DUF7732"/>
    <property type="match status" value="1"/>
</dbReference>
<feature type="region of interest" description="Disordered" evidence="1">
    <location>
        <begin position="39"/>
        <end position="109"/>
    </location>
</feature>
<dbReference type="GeneID" id="63753617"/>
<gene>
    <name evidence="4" type="ORF">ASPWEDRAFT_52578</name>
</gene>
<feature type="signal peptide" evidence="2">
    <location>
        <begin position="1"/>
        <end position="18"/>
    </location>
</feature>
<feature type="compositionally biased region" description="Gly residues" evidence="1">
    <location>
        <begin position="49"/>
        <end position="84"/>
    </location>
</feature>
<name>A0A1L9RHC1_ASPWE</name>
<evidence type="ECO:0000313" key="5">
    <source>
        <dbReference type="Proteomes" id="UP000184383"/>
    </source>
</evidence>
<dbReference type="InterPro" id="IPR056634">
    <property type="entry name" value="DUF7732"/>
</dbReference>
<feature type="domain" description="DUF7732" evidence="3">
    <location>
        <begin position="117"/>
        <end position="238"/>
    </location>
</feature>
<feature type="chain" id="PRO_5009887468" description="DUF7732 domain-containing protein" evidence="2">
    <location>
        <begin position="19"/>
        <end position="273"/>
    </location>
</feature>